<accession>A0ACC1HIU6</accession>
<evidence type="ECO:0000313" key="2">
    <source>
        <dbReference type="Proteomes" id="UP001145114"/>
    </source>
</evidence>
<dbReference type="EMBL" id="JAMZIH010005242">
    <property type="protein sequence ID" value="KAJ1675586.1"/>
    <property type="molecule type" value="Genomic_DNA"/>
</dbReference>
<dbReference type="Proteomes" id="UP001145114">
    <property type="component" value="Unassembled WGS sequence"/>
</dbReference>
<name>A0ACC1HIU6_9FUNG</name>
<gene>
    <name evidence="1" type="ORF">EV182_000985</name>
</gene>
<comment type="caution">
    <text evidence="1">The sequence shown here is derived from an EMBL/GenBank/DDBJ whole genome shotgun (WGS) entry which is preliminary data.</text>
</comment>
<evidence type="ECO:0000313" key="1">
    <source>
        <dbReference type="EMBL" id="KAJ1675586.1"/>
    </source>
</evidence>
<organism evidence="1 2">
    <name type="scientific">Spiromyces aspiralis</name>
    <dbReference type="NCBI Taxonomy" id="68401"/>
    <lineage>
        <taxon>Eukaryota</taxon>
        <taxon>Fungi</taxon>
        <taxon>Fungi incertae sedis</taxon>
        <taxon>Zoopagomycota</taxon>
        <taxon>Kickxellomycotina</taxon>
        <taxon>Kickxellomycetes</taxon>
        <taxon>Kickxellales</taxon>
        <taxon>Kickxellaceae</taxon>
        <taxon>Spiromyces</taxon>
    </lineage>
</organism>
<proteinExistence type="predicted"/>
<reference evidence="1" key="1">
    <citation type="submission" date="2022-06" db="EMBL/GenBank/DDBJ databases">
        <title>Phylogenomic reconstructions and comparative analyses of Kickxellomycotina fungi.</title>
        <authorList>
            <person name="Reynolds N.K."/>
            <person name="Stajich J.E."/>
            <person name="Barry K."/>
            <person name="Grigoriev I.V."/>
            <person name="Crous P."/>
            <person name="Smith M.E."/>
        </authorList>
    </citation>
    <scope>NUCLEOTIDE SEQUENCE</scope>
    <source>
        <strain evidence="1">RSA 2271</strain>
    </source>
</reference>
<keyword evidence="2" id="KW-1185">Reference proteome</keyword>
<sequence>MFEARLPQAATLKRIIDPIKELVNDANLDCNDSGISMQAMDGSHIAMSSLQLRADGFDPYRCDRNLSLGINLTSFSKILKCAGNDDVITMKADDDADILSLMFEGKNGERVSQFDLKLLDIDSEHVSVPEQDYDCDIKISSAEFAKICRDLSGLGQSMVIDVTKEGVRFSAGGEIGNGSVMIKQGAASIDDEKGAIYTRINMREPVSVTLSLKFLNNITKATPLSETLEIHMTDDLPVLFQYNIGEIGHLGFYLAPQIPDEE</sequence>
<protein>
    <submittedName>
        <fullName evidence="1">Uncharacterized protein</fullName>
    </submittedName>
</protein>